<dbReference type="CDD" id="cd05930">
    <property type="entry name" value="A_NRPS"/>
    <property type="match status" value="1"/>
</dbReference>
<evidence type="ECO:0000256" key="1">
    <source>
        <dbReference type="ARBA" id="ARBA00001957"/>
    </source>
</evidence>
<gene>
    <name evidence="5" type="ORF">ACPOL_1395</name>
</gene>
<feature type="domain" description="Carrier" evidence="4">
    <location>
        <begin position="2089"/>
        <end position="2164"/>
    </location>
</feature>
<dbReference type="InterPro" id="IPR010071">
    <property type="entry name" value="AA_adenyl_dom"/>
</dbReference>
<dbReference type="PROSITE" id="PS00455">
    <property type="entry name" value="AMP_BINDING"/>
    <property type="match status" value="2"/>
</dbReference>
<dbReference type="FunFam" id="3.40.50.980:FF:000001">
    <property type="entry name" value="Non-ribosomal peptide synthetase"/>
    <property type="match status" value="2"/>
</dbReference>
<dbReference type="Pfam" id="PF13193">
    <property type="entry name" value="AMP-binding_C"/>
    <property type="match status" value="2"/>
</dbReference>
<comment type="cofactor">
    <cofactor evidence="1">
        <name>pantetheine 4'-phosphate</name>
        <dbReference type="ChEBI" id="CHEBI:47942"/>
    </cofactor>
</comment>
<dbReference type="PANTHER" id="PTHR45527:SF1">
    <property type="entry name" value="FATTY ACID SYNTHASE"/>
    <property type="match status" value="1"/>
</dbReference>
<dbReference type="EMBL" id="CP030840">
    <property type="protein sequence ID" value="AXC10743.1"/>
    <property type="molecule type" value="Genomic_DNA"/>
</dbReference>
<accession>A0A2Z5FV25</accession>
<evidence type="ECO:0000256" key="2">
    <source>
        <dbReference type="ARBA" id="ARBA00022450"/>
    </source>
</evidence>
<dbReference type="GO" id="GO:0003824">
    <property type="term" value="F:catalytic activity"/>
    <property type="evidence" value="ECO:0007669"/>
    <property type="project" value="InterPro"/>
</dbReference>
<dbReference type="InterPro" id="IPR025110">
    <property type="entry name" value="AMP-bd_C"/>
</dbReference>
<evidence type="ECO:0000313" key="5">
    <source>
        <dbReference type="EMBL" id="AXC10743.1"/>
    </source>
</evidence>
<dbReference type="Pfam" id="PF00550">
    <property type="entry name" value="PP-binding"/>
    <property type="match status" value="2"/>
</dbReference>
<dbReference type="GO" id="GO:0043041">
    <property type="term" value="P:amino acid activation for nonribosomal peptide biosynthetic process"/>
    <property type="evidence" value="ECO:0007669"/>
    <property type="project" value="TreeGrafter"/>
</dbReference>
<dbReference type="PANTHER" id="PTHR45527">
    <property type="entry name" value="NONRIBOSOMAL PEPTIDE SYNTHETASE"/>
    <property type="match status" value="1"/>
</dbReference>
<dbReference type="InterPro" id="IPR000873">
    <property type="entry name" value="AMP-dep_synth/lig_dom"/>
</dbReference>
<organism evidence="5 6">
    <name type="scientific">Acidisarcina polymorpha</name>
    <dbReference type="NCBI Taxonomy" id="2211140"/>
    <lineage>
        <taxon>Bacteria</taxon>
        <taxon>Pseudomonadati</taxon>
        <taxon>Acidobacteriota</taxon>
        <taxon>Terriglobia</taxon>
        <taxon>Terriglobales</taxon>
        <taxon>Acidobacteriaceae</taxon>
        <taxon>Acidisarcina</taxon>
    </lineage>
</organism>
<dbReference type="SUPFAM" id="SSF52777">
    <property type="entry name" value="CoA-dependent acyltransferases"/>
    <property type="match status" value="6"/>
</dbReference>
<feature type="domain" description="Carrier" evidence="4">
    <location>
        <begin position="1010"/>
        <end position="1085"/>
    </location>
</feature>
<dbReference type="GO" id="GO:0044550">
    <property type="term" value="P:secondary metabolite biosynthetic process"/>
    <property type="evidence" value="ECO:0007669"/>
    <property type="project" value="UniProtKB-ARBA"/>
</dbReference>
<dbReference type="InterPro" id="IPR023213">
    <property type="entry name" value="CAT-like_dom_sf"/>
</dbReference>
<dbReference type="OrthoDB" id="110547at2"/>
<dbReference type="Pfam" id="PF00501">
    <property type="entry name" value="AMP-binding"/>
    <property type="match status" value="2"/>
</dbReference>
<keyword evidence="2" id="KW-0596">Phosphopantetheine</keyword>
<protein>
    <submittedName>
        <fullName evidence="5">Peptide synthetase</fullName>
    </submittedName>
</protein>
<dbReference type="InterPro" id="IPR006162">
    <property type="entry name" value="Ppantetheine_attach_site"/>
</dbReference>
<keyword evidence="3" id="KW-0597">Phosphoprotein</keyword>
<dbReference type="InterPro" id="IPR036736">
    <property type="entry name" value="ACP-like_sf"/>
</dbReference>
<dbReference type="CDD" id="cd12116">
    <property type="entry name" value="A_NRPS_Ta1_like"/>
    <property type="match status" value="1"/>
</dbReference>
<dbReference type="Proteomes" id="UP000253606">
    <property type="component" value="Chromosome"/>
</dbReference>
<dbReference type="SUPFAM" id="SSF47336">
    <property type="entry name" value="ACP-like"/>
    <property type="match status" value="2"/>
</dbReference>
<evidence type="ECO:0000256" key="3">
    <source>
        <dbReference type="ARBA" id="ARBA00022553"/>
    </source>
</evidence>
<dbReference type="Pfam" id="PF00668">
    <property type="entry name" value="Condensation"/>
    <property type="match status" value="3"/>
</dbReference>
<name>A0A2Z5FV25_9BACT</name>
<reference evidence="5 6" key="1">
    <citation type="journal article" date="2018" name="Front. Microbiol.">
        <title>Hydrolytic Capabilities as a Key to Environmental Success: Chitinolytic and Cellulolytic Acidobacteria From Acidic Sub-arctic Soils and Boreal Peatlands.</title>
        <authorList>
            <person name="Belova S.E."/>
            <person name="Ravin N.V."/>
            <person name="Pankratov T.A."/>
            <person name="Rakitin A.L."/>
            <person name="Ivanova A.A."/>
            <person name="Beletsky A.V."/>
            <person name="Mardanov A.V."/>
            <person name="Sinninghe Damste J.S."/>
            <person name="Dedysh S.N."/>
        </authorList>
    </citation>
    <scope>NUCLEOTIDE SEQUENCE [LARGE SCALE GENOMIC DNA]</scope>
    <source>
        <strain evidence="5 6">SBC82</strain>
    </source>
</reference>
<proteinExistence type="predicted"/>
<dbReference type="Gene3D" id="2.30.38.10">
    <property type="entry name" value="Luciferase, Domain 3"/>
    <property type="match status" value="2"/>
</dbReference>
<keyword evidence="6" id="KW-1185">Reference proteome</keyword>
<dbReference type="NCBIfam" id="NF003417">
    <property type="entry name" value="PRK04813.1"/>
    <property type="match status" value="2"/>
</dbReference>
<dbReference type="GO" id="GO:0031177">
    <property type="term" value="F:phosphopantetheine binding"/>
    <property type="evidence" value="ECO:0007669"/>
    <property type="project" value="TreeGrafter"/>
</dbReference>
<dbReference type="Gene3D" id="3.30.559.30">
    <property type="entry name" value="Nonribosomal peptide synthetase, condensation domain"/>
    <property type="match status" value="3"/>
</dbReference>
<dbReference type="FunFam" id="3.30.300.30:FF:000010">
    <property type="entry name" value="Enterobactin synthetase component F"/>
    <property type="match status" value="2"/>
</dbReference>
<dbReference type="Gene3D" id="3.30.559.10">
    <property type="entry name" value="Chloramphenicol acetyltransferase-like domain"/>
    <property type="match status" value="3"/>
</dbReference>
<dbReference type="KEGG" id="abas:ACPOL_1395"/>
<dbReference type="SUPFAM" id="SSF56801">
    <property type="entry name" value="Acetyl-CoA synthetase-like"/>
    <property type="match status" value="2"/>
</dbReference>
<dbReference type="FunFam" id="3.40.50.12780:FF:000012">
    <property type="entry name" value="Non-ribosomal peptide synthetase"/>
    <property type="match status" value="2"/>
</dbReference>
<dbReference type="InterPro" id="IPR020845">
    <property type="entry name" value="AMP-binding_CS"/>
</dbReference>
<dbReference type="FunFam" id="2.30.38.10:FF:000001">
    <property type="entry name" value="Non-ribosomal peptide synthetase PvdI"/>
    <property type="match status" value="1"/>
</dbReference>
<dbReference type="InterPro" id="IPR009081">
    <property type="entry name" value="PP-bd_ACP"/>
</dbReference>
<evidence type="ECO:0000259" key="4">
    <source>
        <dbReference type="PROSITE" id="PS50075"/>
    </source>
</evidence>
<evidence type="ECO:0000313" key="6">
    <source>
        <dbReference type="Proteomes" id="UP000253606"/>
    </source>
</evidence>
<dbReference type="Gene3D" id="3.30.300.30">
    <property type="match status" value="2"/>
</dbReference>
<sequence>MVLIRFDHNCEDGARSVLPQLERHEEQMNYMGDLDPALREHLPATATQKGLWFSEKYHAQGGENSVAQILMIHGSVDVQAFSQAYGLLIEAAPALRSTFAFVDGDVRQTVHPPSLDSLLIVDLSTHPDARAEMRGWIDGDMKRKTQVDRPYLYSTALFHLGNSEYAWYMRAHHLLIDGYGGTLVTRRVVELYASLVRGQTPALDLIGPAEILAMDVAYGDSEQKRKDGAFWQSELEGFGSTTTLALSGGTSSPDFRRQRIHLDAGVEARLRALAAQRGVDVPHIVFAIIAAYLYRLTGAEDVLLGLPVKARIGREARDAIGSFANIVPLRLAVDPANTISQLSSRAASKVKRVLRHQRYRLEDIERHYRSKNGGETLCRVTVSYSAFEYDFSLDQIPASLEIISVGLVEDLGVEIFDFGPESPFSVEMNFNEGLYSAAESALHARRFSAFCRQCIEQPDLPVDAIPLLPQEEREQLLEKWNQTEVSYPSHLCVHQLFELQALRVPDAPALKQNDTELTYRELNVRANHLAHHLSLLGVGPDRCIAVCMERSPALIVALLAVLKAGGAYVPLETRYPIKRLQAILQDCEPVAIIVDQSTRESIRAATVRGEMVLDLGADVGLWAAENDYHPKPHVEGLTSRNLAYIIYTSGTTGQPKGVMIEHRSVVNQIEALRATYGITNSDRLLQFASVAFDMSVEEIFGALLSGACLVLRSEEWLASTQAFLSRCEQVGITMLNLPPVFWQQLLQSSGSRMPACIRQIAIGGDAVSSQALTTWFAHPEPRPRLYNAYGPTEATVNATVAELRPENVRHVSIGKPLWNTRVYVLDEQKEPVPIGVTGELYLGGAGIARGYHHLPEENAERFLANPFVSGDRLYRTGDLVRYLPDSSLEYLGRSDYQIKVRGFRIEAGEIEARLAEYPGIRDSVVVTADRQDGSDKQLVAYYTLTDDNSYAEPILPAALRAYLTISLPEYMVPAAYVHLRQLPLTSNGKLDRNALPIASQDAYAQRVYEEPRGLLETSLAAVWSELFVLDRIGRNDNFFELGGDSIRVLHLLSIVRQRMGRELGFAKVFSHPVLSQLAKELEGASEQHIVPLNSIGEGPIEPWMVPLAQVSQEEIEKIVAGTPGGDANIQDIYALSPLQEGIFFHHLSSPDSDPYVSRVILSFRDSELVNQFILALKFCCERHDSLRTIVLWKGLRSPVQVVLRQADLKVQEIDLNIDRGSVVAQLQQRFDPQHYHFDISNAPLLRVFLAYDPSESRWIVLVLEHHLLLDHVSVEVLTEEIAAHMSNTATNLPAPGQFRNHIAHVTSGTSQKKHAEFFRELLAGTKGATYPYGIPHSEVDHAWKQANLCLDVSLSRAIRDTAKTFQVSPASLFHFAYGVVVGQLSGIDDAIFGTVLLGRSASWSGIERTLGLFVNTLPMRVRLSRGSVESELRYVHQTLTNLIQHEDAPLSLAKRASQLDTSMPLFSALLNYRHNSGRENAIKIDDLIDGVATLRADEWTNYPISINVDDWHEGFSLTAQVTADIDPSRLCGYLEHALKELVEALQKTPHVPPSRIQILPSAEAHQTLVAFNKTAHPYSALQRIETLFEAQAAHTPNREAVVFQGQRVTYDALNTQANILAHALLVAGVKPGAYLAMYLDRSVSMLVALLATMKVGATYIPLDPTHPAHRIEWVLTDSCPVAILTNTSLAPSIASLDGCPRLILVDNAEMEDTPETRQNPSAPMRTADMVAYILYTSGSTGRPKGVMIEHRSVVNLLQCFAERLALSPADRWLATTTITFDIAGLELYLPLISGACVVLCPTEVAGDATQLARLLRREPVTIMQATPTAWKQLIAVGWLPPPRLKVLSGGEELERSLAETLTASGNEVWNLYGPTETTIWSTAEQLQLGSKEVSIGSPLWNTQLFILDEHGKPAPVGVEGDLFIAGAGVARGYLNRPELNEERFLPHAFSTEPGARMYRTGDRAVWLENGKVIYRGRNDNQVKIRGFRIELGEIEARLAEHPDVREAAVIARESKSGDLHLLAYFVPVSDSTPSSEVLRAHLSAYLPAYMVPAAYTVMAAFPTTPNGKLDRRALPDPGEQAYSRHAYEAPQGNTEILLAEIWTELLNVEKIGRHDNFFDLGGDSRLAVQFVLRTGKSFSRELTLKTFFDRPLLRDVALLLDENTPSPIISHPVPLSVRDPQYPLSHFQLTYWKIHRDFPTAPINIGGAILLQGNLSLRALQMAVHDLAERHPALKTRFINRQQGEEPLAEVMFNWTPKIRIEDVEESLVQECLRSQLSTVFDLNATPPVDMLLLRLNPTRHILSLCMDNILVDGWSRTLLTQDLQYLYEAHLAGTSPALSAPALQYSDYAIWQRTNPFSDDYAYWQQQLQSVQQPRPLRPHMPNDAVFPYKTSSIRQMVMQDLYEKLSSVAVRSNASLFMLLVSGLGLVMRNYTSQPDFCLATITSGRTHHSMEHVVGGFVNVLPLHARLEESMSASESVAAVRGSIIDALTHGGMPYPYRLVEERLGTRTMPVWVRMQNHPQEISETWAGDLRVSPVMQQQDHSPRQPMQLDIFFSEEGGELFVTIHYAKELFDSQFMTTFVANLENRLAWLVNEIS</sequence>
<dbReference type="PROSITE" id="PS00012">
    <property type="entry name" value="PHOSPHOPANTETHEINE"/>
    <property type="match status" value="1"/>
</dbReference>
<dbReference type="NCBIfam" id="TIGR01733">
    <property type="entry name" value="AA-adenyl-dom"/>
    <property type="match status" value="2"/>
</dbReference>
<dbReference type="Gene3D" id="1.10.1200.10">
    <property type="entry name" value="ACP-like"/>
    <property type="match status" value="2"/>
</dbReference>
<dbReference type="CDD" id="cd19544">
    <property type="entry name" value="E-C_NRPS"/>
    <property type="match status" value="1"/>
</dbReference>
<dbReference type="InterPro" id="IPR045851">
    <property type="entry name" value="AMP-bd_C_sf"/>
</dbReference>
<dbReference type="InterPro" id="IPR001242">
    <property type="entry name" value="Condensation_dom"/>
</dbReference>
<dbReference type="Gene3D" id="3.40.50.980">
    <property type="match status" value="4"/>
</dbReference>
<dbReference type="PROSITE" id="PS50075">
    <property type="entry name" value="CARRIER"/>
    <property type="match status" value="2"/>
</dbReference>
<dbReference type="GO" id="GO:0005737">
    <property type="term" value="C:cytoplasm"/>
    <property type="evidence" value="ECO:0007669"/>
    <property type="project" value="TreeGrafter"/>
</dbReference>